<dbReference type="PANTHER" id="PTHR48449:SF1">
    <property type="entry name" value="DUF1985 DOMAIN-CONTAINING PROTEIN"/>
    <property type="match status" value="1"/>
</dbReference>
<dbReference type="Pfam" id="PF09331">
    <property type="entry name" value="DUF1985"/>
    <property type="match status" value="1"/>
</dbReference>
<proteinExistence type="predicted"/>
<dbReference type="AlphaFoldDB" id="A0AAU9RB48"/>
<feature type="domain" description="DUF1985" evidence="1">
    <location>
        <begin position="88"/>
        <end position="221"/>
    </location>
</feature>
<evidence type="ECO:0000313" key="2">
    <source>
        <dbReference type="EMBL" id="CAH2035621.1"/>
    </source>
</evidence>
<dbReference type="EMBL" id="OU466857">
    <property type="protein sequence ID" value="CAH2035621.1"/>
    <property type="molecule type" value="Genomic_DNA"/>
</dbReference>
<keyword evidence="3" id="KW-1185">Reference proteome</keyword>
<sequence>MTTVEPVDPKVDGNHTPDAKLPPRLFATDRFPRARVNIYSKPDLLTTIHEILGDSPEFDFIRSTCLGVLFDFPASLCQNSEKLVHAMLTRQLFSKNKYNMWMVYGGHPLRFNLSDFGRVYGLPCRDYPENYDPNLMEKHPREPDALWREIIGDSIHTTIGDLVDELRANPEMPPKRRIQLVLITIVDGVLIASAAIHRPTPKYFRMLDDMESFLRFPWGRVFLPHYYHAEAIEQW</sequence>
<accession>A0AAU9RB48</accession>
<gene>
    <name evidence="2" type="ORF">TAV2_LOCUS42</name>
</gene>
<evidence type="ECO:0000313" key="3">
    <source>
        <dbReference type="Proteomes" id="UP000836841"/>
    </source>
</evidence>
<dbReference type="Proteomes" id="UP000836841">
    <property type="component" value="Chromosome 1"/>
</dbReference>
<reference evidence="2 3" key="1">
    <citation type="submission" date="2022-03" db="EMBL/GenBank/DDBJ databases">
        <authorList>
            <person name="Nunn A."/>
            <person name="Chopra R."/>
            <person name="Nunn A."/>
            <person name="Contreras Garrido A."/>
        </authorList>
    </citation>
    <scope>NUCLEOTIDE SEQUENCE [LARGE SCALE GENOMIC DNA]</scope>
</reference>
<name>A0AAU9RB48_THLAR</name>
<dbReference type="PANTHER" id="PTHR48449">
    <property type="entry name" value="DUF1985 DOMAIN-CONTAINING PROTEIN"/>
    <property type="match status" value="1"/>
</dbReference>
<protein>
    <recommendedName>
        <fullName evidence="1">DUF1985 domain-containing protein</fullName>
    </recommendedName>
</protein>
<evidence type="ECO:0000259" key="1">
    <source>
        <dbReference type="Pfam" id="PF09331"/>
    </source>
</evidence>
<organism evidence="2 3">
    <name type="scientific">Thlaspi arvense</name>
    <name type="common">Field penny-cress</name>
    <dbReference type="NCBI Taxonomy" id="13288"/>
    <lineage>
        <taxon>Eukaryota</taxon>
        <taxon>Viridiplantae</taxon>
        <taxon>Streptophyta</taxon>
        <taxon>Embryophyta</taxon>
        <taxon>Tracheophyta</taxon>
        <taxon>Spermatophyta</taxon>
        <taxon>Magnoliopsida</taxon>
        <taxon>eudicotyledons</taxon>
        <taxon>Gunneridae</taxon>
        <taxon>Pentapetalae</taxon>
        <taxon>rosids</taxon>
        <taxon>malvids</taxon>
        <taxon>Brassicales</taxon>
        <taxon>Brassicaceae</taxon>
        <taxon>Thlaspideae</taxon>
        <taxon>Thlaspi</taxon>
    </lineage>
</organism>
<dbReference type="InterPro" id="IPR015410">
    <property type="entry name" value="DUF1985"/>
</dbReference>